<dbReference type="InterPro" id="IPR001279">
    <property type="entry name" value="Metallo-B-lactamas"/>
</dbReference>
<dbReference type="CDD" id="cd07721">
    <property type="entry name" value="yflN-like_MBL-fold"/>
    <property type="match status" value="1"/>
</dbReference>
<name>A0A4P6FEK0_9MICO</name>
<sequence>MQLAPGLHRIGNDLVAAFLVVTPDGLTLVDAGIPGQWRDLLAELDAIGKTPRDIRGVVLTHGDGDHLGYAERLRRDFGVPVYAHPADIARASGAEKAPSNPLGPKKLGPTLRFLSYAMTHGGFTSAHVKELLPVEDGDVLDLPGSPHIVGLPGHSPGSIAVWFPSVDAVMVGDGLTTRHVLTGAEGPAPAPFTDDPAAALASLDRLGALDATWVLPGHGPVWNGGTAELVRRVRAAAA</sequence>
<dbReference type="OrthoDB" id="2971563at2"/>
<evidence type="ECO:0000259" key="1">
    <source>
        <dbReference type="SMART" id="SM00849"/>
    </source>
</evidence>
<dbReference type="GO" id="GO:0016787">
    <property type="term" value="F:hydrolase activity"/>
    <property type="evidence" value="ECO:0007669"/>
    <property type="project" value="UniProtKB-KW"/>
</dbReference>
<dbReference type="PANTHER" id="PTHR42951">
    <property type="entry name" value="METALLO-BETA-LACTAMASE DOMAIN-CONTAINING"/>
    <property type="match status" value="1"/>
</dbReference>
<dbReference type="RefSeq" id="WP_129191890.1">
    <property type="nucleotide sequence ID" value="NZ_CP035491.1"/>
</dbReference>
<organism evidence="2 3">
    <name type="scientific">Agromyces protaetiae</name>
    <dbReference type="NCBI Taxonomy" id="2509455"/>
    <lineage>
        <taxon>Bacteria</taxon>
        <taxon>Bacillati</taxon>
        <taxon>Actinomycetota</taxon>
        <taxon>Actinomycetes</taxon>
        <taxon>Micrococcales</taxon>
        <taxon>Microbacteriaceae</taxon>
        <taxon>Agromyces</taxon>
    </lineage>
</organism>
<gene>
    <name evidence="2" type="ORF">ET445_14430</name>
</gene>
<dbReference type="EMBL" id="CP035491">
    <property type="protein sequence ID" value="QAY74345.1"/>
    <property type="molecule type" value="Genomic_DNA"/>
</dbReference>
<dbReference type="Pfam" id="PF00753">
    <property type="entry name" value="Lactamase_B"/>
    <property type="match status" value="1"/>
</dbReference>
<feature type="domain" description="Metallo-beta-lactamase" evidence="1">
    <location>
        <begin position="14"/>
        <end position="218"/>
    </location>
</feature>
<dbReference type="AlphaFoldDB" id="A0A4P6FEK0"/>
<dbReference type="SMART" id="SM00849">
    <property type="entry name" value="Lactamase_B"/>
    <property type="match status" value="1"/>
</dbReference>
<evidence type="ECO:0000313" key="3">
    <source>
        <dbReference type="Proteomes" id="UP000291259"/>
    </source>
</evidence>
<keyword evidence="2" id="KW-0378">Hydrolase</keyword>
<protein>
    <submittedName>
        <fullName evidence="2">MBL fold metallo-hydrolase</fullName>
    </submittedName>
</protein>
<dbReference type="InterPro" id="IPR050855">
    <property type="entry name" value="NDM-1-like"/>
</dbReference>
<evidence type="ECO:0000313" key="2">
    <source>
        <dbReference type="EMBL" id="QAY74345.1"/>
    </source>
</evidence>
<reference evidence="2 3" key="1">
    <citation type="submission" date="2019-01" db="EMBL/GenBank/DDBJ databases">
        <title>Genome sequencing of strain FW100M-8.</title>
        <authorList>
            <person name="Heo J."/>
            <person name="Kim S.-J."/>
            <person name="Kim J.-S."/>
            <person name="Hong S.-B."/>
            <person name="Kwon S.-W."/>
        </authorList>
    </citation>
    <scope>NUCLEOTIDE SEQUENCE [LARGE SCALE GENOMIC DNA]</scope>
    <source>
        <strain evidence="2 3">FW100M-8</strain>
    </source>
</reference>
<proteinExistence type="predicted"/>
<dbReference type="PANTHER" id="PTHR42951:SF14">
    <property type="entry name" value="METALLO-BETA-LACTAMASE SUPERFAMILY PROTEIN"/>
    <property type="match status" value="1"/>
</dbReference>
<dbReference type="Gene3D" id="3.60.15.10">
    <property type="entry name" value="Ribonuclease Z/Hydroxyacylglutathione hydrolase-like"/>
    <property type="match status" value="1"/>
</dbReference>
<dbReference type="SUPFAM" id="SSF56281">
    <property type="entry name" value="Metallo-hydrolase/oxidoreductase"/>
    <property type="match status" value="1"/>
</dbReference>
<dbReference type="Proteomes" id="UP000291259">
    <property type="component" value="Chromosome"/>
</dbReference>
<accession>A0A4P6FEK0</accession>
<dbReference type="InterPro" id="IPR036866">
    <property type="entry name" value="RibonucZ/Hydroxyglut_hydro"/>
</dbReference>
<keyword evidence="3" id="KW-1185">Reference proteome</keyword>
<dbReference type="KEGG" id="agf:ET445_14430"/>